<dbReference type="Pfam" id="PF04965">
    <property type="entry name" value="GPW_gp25"/>
    <property type="match status" value="1"/>
</dbReference>
<dbReference type="RefSeq" id="WP_017455176.1">
    <property type="nucleotide sequence ID" value="NZ_CP008956.1"/>
</dbReference>
<proteinExistence type="predicted"/>
<accession>A0A6M3ZNQ2</accession>
<evidence type="ECO:0000313" key="3">
    <source>
        <dbReference type="Proteomes" id="UP000501648"/>
    </source>
</evidence>
<evidence type="ECO:0000259" key="1">
    <source>
        <dbReference type="Pfam" id="PF04965"/>
    </source>
</evidence>
<evidence type="ECO:0000313" key="2">
    <source>
        <dbReference type="EMBL" id="QJQ00209.1"/>
    </source>
</evidence>
<dbReference type="EMBL" id="CP008956">
    <property type="protein sequence ID" value="QJQ00209.1"/>
    <property type="molecule type" value="Genomic_DNA"/>
</dbReference>
<feature type="domain" description="IraD/Gp25-like" evidence="1">
    <location>
        <begin position="13"/>
        <end position="88"/>
    </location>
</feature>
<dbReference type="InterPro" id="IPR007048">
    <property type="entry name" value="IraD/Gp25-like"/>
</dbReference>
<sequence>MIAMNASTGRSMSLLDHIRQCVRDILMTPLGSRIYRRNYGSEIPELIDQPLNGVTVMRIYAAVAYRLALWEPRISLSSVNLNRDATGAVSVVLQGITNGLAVEFSVQVREGTVQ</sequence>
<gene>
    <name evidence="2" type="ORF">C798_08175</name>
</gene>
<dbReference type="Proteomes" id="UP000501648">
    <property type="component" value="Chromosome"/>
</dbReference>
<name>A0A6M3ZNQ2_9BURK</name>
<dbReference type="AlphaFoldDB" id="A0A6M3ZNQ2"/>
<dbReference type="SUPFAM" id="SSF160719">
    <property type="entry name" value="gpW/gp25-like"/>
    <property type="match status" value="1"/>
</dbReference>
<protein>
    <submittedName>
        <fullName evidence="2">Oxidoreductase</fullName>
    </submittedName>
</protein>
<dbReference type="Gene3D" id="3.10.450.40">
    <property type="match status" value="1"/>
</dbReference>
<reference evidence="2 3" key="1">
    <citation type="journal article" date="2012" name="J. Bacteriol.">
        <title>Genome sequence of the pathogenic Herbaspirillum seropedicae strain Os34, isolated from rice roots.</title>
        <authorList>
            <person name="Ye W."/>
            <person name="Ye S."/>
            <person name="Liu J."/>
            <person name="Chang S."/>
            <person name="Chen M."/>
            <person name="Zhu B."/>
            <person name="Guo L."/>
            <person name="An Q."/>
        </authorList>
    </citation>
    <scope>NUCLEOTIDE SEQUENCE [LARGE SCALE GENOMIC DNA]</scope>
    <source>
        <strain evidence="2 3">Os34</strain>
    </source>
</reference>
<organism evidence="2 3">
    <name type="scientific">Herbaspirillum rubrisubalbicans Os34</name>
    <dbReference type="NCBI Taxonomy" id="1235827"/>
    <lineage>
        <taxon>Bacteria</taxon>
        <taxon>Pseudomonadati</taxon>
        <taxon>Pseudomonadota</taxon>
        <taxon>Betaproteobacteria</taxon>
        <taxon>Burkholderiales</taxon>
        <taxon>Oxalobacteraceae</taxon>
        <taxon>Herbaspirillum</taxon>
    </lineage>
</organism>